<gene>
    <name evidence="2" type="ORF">EVAR_95827_1</name>
</gene>
<protein>
    <submittedName>
        <fullName evidence="2">Uncharacterized protein</fullName>
    </submittedName>
</protein>
<name>A0A4C1VK60_EUMVA</name>
<evidence type="ECO:0000313" key="2">
    <source>
        <dbReference type="EMBL" id="GBP39376.1"/>
    </source>
</evidence>
<reference evidence="2 3" key="1">
    <citation type="journal article" date="2019" name="Commun. Biol.">
        <title>The bagworm genome reveals a unique fibroin gene that provides high tensile strength.</title>
        <authorList>
            <person name="Kono N."/>
            <person name="Nakamura H."/>
            <person name="Ohtoshi R."/>
            <person name="Tomita M."/>
            <person name="Numata K."/>
            <person name="Arakawa K."/>
        </authorList>
    </citation>
    <scope>NUCLEOTIDE SEQUENCE [LARGE SCALE GENOMIC DNA]</scope>
</reference>
<proteinExistence type="predicted"/>
<comment type="caution">
    <text evidence="2">The sequence shown here is derived from an EMBL/GenBank/DDBJ whole genome shotgun (WGS) entry which is preliminary data.</text>
</comment>
<organism evidence="2 3">
    <name type="scientific">Eumeta variegata</name>
    <name type="common">Bagworm moth</name>
    <name type="synonym">Eumeta japonica</name>
    <dbReference type="NCBI Taxonomy" id="151549"/>
    <lineage>
        <taxon>Eukaryota</taxon>
        <taxon>Metazoa</taxon>
        <taxon>Ecdysozoa</taxon>
        <taxon>Arthropoda</taxon>
        <taxon>Hexapoda</taxon>
        <taxon>Insecta</taxon>
        <taxon>Pterygota</taxon>
        <taxon>Neoptera</taxon>
        <taxon>Endopterygota</taxon>
        <taxon>Lepidoptera</taxon>
        <taxon>Glossata</taxon>
        <taxon>Ditrysia</taxon>
        <taxon>Tineoidea</taxon>
        <taxon>Psychidae</taxon>
        <taxon>Oiketicinae</taxon>
        <taxon>Eumeta</taxon>
    </lineage>
</organism>
<dbReference type="EMBL" id="BGZK01000365">
    <property type="protein sequence ID" value="GBP39376.1"/>
    <property type="molecule type" value="Genomic_DNA"/>
</dbReference>
<dbReference type="Proteomes" id="UP000299102">
    <property type="component" value="Unassembled WGS sequence"/>
</dbReference>
<feature type="compositionally biased region" description="Basic and acidic residues" evidence="1">
    <location>
        <begin position="89"/>
        <end position="101"/>
    </location>
</feature>
<evidence type="ECO:0000256" key="1">
    <source>
        <dbReference type="SAM" id="MobiDB-lite"/>
    </source>
</evidence>
<accession>A0A4C1VK60</accession>
<sequence length="120" mass="13721">MASPPAPATPFEVRLFQSDWFDVVEVDVITGTDMKWQRVWATYGVYEVWTKYRSLTIRMARRLKHTWHVERDQRPPAIQSELSSSNMPKLDEGSAHNHSPDSEVKAALNLALLLASHGFL</sequence>
<feature type="region of interest" description="Disordered" evidence="1">
    <location>
        <begin position="71"/>
        <end position="101"/>
    </location>
</feature>
<keyword evidence="3" id="KW-1185">Reference proteome</keyword>
<dbReference type="AlphaFoldDB" id="A0A4C1VK60"/>
<evidence type="ECO:0000313" key="3">
    <source>
        <dbReference type="Proteomes" id="UP000299102"/>
    </source>
</evidence>